<dbReference type="EMBL" id="CAJEWN010001920">
    <property type="protein sequence ID" value="CAD2200894.1"/>
    <property type="molecule type" value="Genomic_DNA"/>
</dbReference>
<comment type="caution">
    <text evidence="1">The sequence shown here is derived from an EMBL/GenBank/DDBJ whole genome shotgun (WGS) entry which is preliminary data.</text>
</comment>
<name>A0A6V7XNL7_MELEN</name>
<dbReference type="AlphaFoldDB" id="A0A6V7XNL7"/>
<dbReference type="Proteomes" id="UP000580250">
    <property type="component" value="Unassembled WGS sequence"/>
</dbReference>
<accession>A0A6V7XNL7</accession>
<gene>
    <name evidence="1" type="ORF">MENT_LOCUS54399</name>
</gene>
<reference evidence="1 2" key="1">
    <citation type="submission" date="2020-08" db="EMBL/GenBank/DDBJ databases">
        <authorList>
            <person name="Koutsovoulos G."/>
            <person name="Danchin GJ E."/>
        </authorList>
    </citation>
    <scope>NUCLEOTIDE SEQUENCE [LARGE SCALE GENOMIC DNA]</scope>
</reference>
<proteinExistence type="predicted"/>
<organism evidence="1 2">
    <name type="scientific">Meloidogyne enterolobii</name>
    <name type="common">Root-knot nematode worm</name>
    <name type="synonym">Meloidogyne mayaguensis</name>
    <dbReference type="NCBI Taxonomy" id="390850"/>
    <lineage>
        <taxon>Eukaryota</taxon>
        <taxon>Metazoa</taxon>
        <taxon>Ecdysozoa</taxon>
        <taxon>Nematoda</taxon>
        <taxon>Chromadorea</taxon>
        <taxon>Rhabditida</taxon>
        <taxon>Tylenchina</taxon>
        <taxon>Tylenchomorpha</taxon>
        <taxon>Tylenchoidea</taxon>
        <taxon>Meloidogynidae</taxon>
        <taxon>Meloidogyninae</taxon>
        <taxon>Meloidogyne</taxon>
    </lineage>
</organism>
<sequence>MNKEFNLIKNKKTIKNLNKKLFLLKYFKQKIWQIHKLSTFLFCFLILLNGLSASLSAIEKSKLSNELKKKISTINLSSISDEEDLTQELLSLFDYDSSGEENNYFKEENELIDKNSLDIQFSKDLDEGGGGNEENNNENNAQVLLQLLDVIDEEGIEIEKEFNKTKNEKEENKILKNNEGEGEEKEEFNLINSTIINSNNLINLTTIKEEKEEIKNILNSTN</sequence>
<evidence type="ECO:0000313" key="2">
    <source>
        <dbReference type="Proteomes" id="UP000580250"/>
    </source>
</evidence>
<evidence type="ECO:0000313" key="1">
    <source>
        <dbReference type="EMBL" id="CAD2200894.1"/>
    </source>
</evidence>
<protein>
    <submittedName>
        <fullName evidence="1">Uncharacterized protein</fullName>
    </submittedName>
</protein>